<proteinExistence type="predicted"/>
<reference evidence="2 3" key="1">
    <citation type="submission" date="2024-04" db="EMBL/GenBank/DDBJ databases">
        <title>The reference genome of an endangered Asteraceae, Deinandra increscens subsp. villosa, native to the Central Coast of California.</title>
        <authorList>
            <person name="Guilliams M."/>
            <person name="Hasenstab-Lehman K."/>
            <person name="Meyer R."/>
            <person name="Mcevoy S."/>
        </authorList>
    </citation>
    <scope>NUCLEOTIDE SEQUENCE [LARGE SCALE GENOMIC DNA]</scope>
    <source>
        <tissue evidence="2">Leaf</tissue>
    </source>
</reference>
<dbReference type="AlphaFoldDB" id="A0AAP0HB54"/>
<protein>
    <submittedName>
        <fullName evidence="2">Uncharacterized protein</fullName>
    </submittedName>
</protein>
<dbReference type="Proteomes" id="UP001408789">
    <property type="component" value="Unassembled WGS sequence"/>
</dbReference>
<accession>A0AAP0HB54</accession>
<organism evidence="2 3">
    <name type="scientific">Deinandra increscens subsp. villosa</name>
    <dbReference type="NCBI Taxonomy" id="3103831"/>
    <lineage>
        <taxon>Eukaryota</taxon>
        <taxon>Viridiplantae</taxon>
        <taxon>Streptophyta</taxon>
        <taxon>Embryophyta</taxon>
        <taxon>Tracheophyta</taxon>
        <taxon>Spermatophyta</taxon>
        <taxon>Magnoliopsida</taxon>
        <taxon>eudicotyledons</taxon>
        <taxon>Gunneridae</taxon>
        <taxon>Pentapetalae</taxon>
        <taxon>asterids</taxon>
        <taxon>campanulids</taxon>
        <taxon>Asterales</taxon>
        <taxon>Asteraceae</taxon>
        <taxon>Asteroideae</taxon>
        <taxon>Heliantheae alliance</taxon>
        <taxon>Madieae</taxon>
        <taxon>Madiinae</taxon>
        <taxon>Deinandra</taxon>
    </lineage>
</organism>
<evidence type="ECO:0000256" key="1">
    <source>
        <dbReference type="SAM" id="MobiDB-lite"/>
    </source>
</evidence>
<feature type="compositionally biased region" description="Basic and acidic residues" evidence="1">
    <location>
        <begin position="37"/>
        <end position="58"/>
    </location>
</feature>
<feature type="compositionally biased region" description="Basic and acidic residues" evidence="1">
    <location>
        <begin position="14"/>
        <end position="23"/>
    </location>
</feature>
<evidence type="ECO:0000313" key="2">
    <source>
        <dbReference type="EMBL" id="KAK9080129.1"/>
    </source>
</evidence>
<name>A0AAP0HB54_9ASTR</name>
<gene>
    <name evidence="2" type="ORF">SSX86_001804</name>
</gene>
<keyword evidence="3" id="KW-1185">Reference proteome</keyword>
<sequence>MAAREDDAPPLPPLDRDGNDNDYLRIELDGWDDEDAQADRVHDGSNAHGGNEDEQHIVEEEEDEGICRRQRLDVIRLCLRDYATRALSRRHRILDWVEILTGLEYHSMEFRFQAPGDGYIIQISSFTSFFGIFRRRREEGKKTF</sequence>
<comment type="caution">
    <text evidence="2">The sequence shown here is derived from an EMBL/GenBank/DDBJ whole genome shotgun (WGS) entry which is preliminary data.</text>
</comment>
<feature type="region of interest" description="Disordered" evidence="1">
    <location>
        <begin position="1"/>
        <end position="23"/>
    </location>
</feature>
<evidence type="ECO:0000313" key="3">
    <source>
        <dbReference type="Proteomes" id="UP001408789"/>
    </source>
</evidence>
<dbReference type="EMBL" id="JBCNJP010000003">
    <property type="protein sequence ID" value="KAK9080129.1"/>
    <property type="molecule type" value="Genomic_DNA"/>
</dbReference>
<feature type="region of interest" description="Disordered" evidence="1">
    <location>
        <begin position="35"/>
        <end position="63"/>
    </location>
</feature>